<reference evidence="2 3" key="1">
    <citation type="submission" date="2014-11" db="EMBL/GenBank/DDBJ databases">
        <authorList>
            <person name="Urmite Genomes Urmite Genomes"/>
        </authorList>
    </citation>
    <scope>NUCLEOTIDE SEQUENCE [LARGE SCALE GENOMIC DNA]</scope>
    <source>
        <strain evidence="2 3">Oc5</strain>
    </source>
</reference>
<dbReference type="AlphaFoldDB" id="A0A0A1MBE6"/>
<dbReference type="InterPro" id="IPR000639">
    <property type="entry name" value="Epox_hydrolase-like"/>
</dbReference>
<organism evidence="2 3">
    <name type="scientific">Oceanobacillus oncorhynchi</name>
    <dbReference type="NCBI Taxonomy" id="545501"/>
    <lineage>
        <taxon>Bacteria</taxon>
        <taxon>Bacillati</taxon>
        <taxon>Bacillota</taxon>
        <taxon>Bacilli</taxon>
        <taxon>Bacillales</taxon>
        <taxon>Bacillaceae</taxon>
        <taxon>Oceanobacillus</taxon>
    </lineage>
</organism>
<dbReference type="EMBL" id="CDGG01000001">
    <property type="protein sequence ID" value="CEI82675.1"/>
    <property type="molecule type" value="Genomic_DNA"/>
</dbReference>
<dbReference type="PANTHER" id="PTHR46438">
    <property type="entry name" value="ALPHA/BETA-HYDROLASES SUPERFAMILY PROTEIN"/>
    <property type="match status" value="1"/>
</dbReference>
<dbReference type="Proteomes" id="UP000040453">
    <property type="component" value="Unassembled WGS sequence"/>
</dbReference>
<dbReference type="PANTHER" id="PTHR46438:SF11">
    <property type="entry name" value="LIPASE-RELATED"/>
    <property type="match status" value="1"/>
</dbReference>
<dbReference type="SUPFAM" id="SSF53474">
    <property type="entry name" value="alpha/beta-Hydrolases"/>
    <property type="match status" value="1"/>
</dbReference>
<name>A0A0A1MBE6_9BACI</name>
<keyword evidence="3" id="KW-1185">Reference proteome</keyword>
<dbReference type="STRING" id="545501.BN997_02560"/>
<evidence type="ECO:0000259" key="1">
    <source>
        <dbReference type="Pfam" id="PF00561"/>
    </source>
</evidence>
<proteinExistence type="predicted"/>
<dbReference type="PRINTS" id="PR00412">
    <property type="entry name" value="EPOXHYDRLASE"/>
</dbReference>
<sequence>MQSNSSINTMELIINDIKVQCFTAGDTGPPVILLHGAGVDSASISWGEIIGPLSETNRVFAPDLPGYGMSDKPDLEYSLSFYTEFLKQFMDALNLEQVSLTGLSLGGGISLKFALDYPMLVEKLILVDAWGIFNKLPSHRLSYWYTKTFFNELSYKLSSKSRAFVKWTLLNSLIGDPDQLSEELVDEVQEVLKAPDAGKAFISFQRSEITKNGLRTNLAGRFSEIKNPTLIVHGTDDTSVPVEYAEHAHESIQGSEIYLMKGCKHWPQKERPDEFTKVIKNFLSKNDY</sequence>
<protein>
    <submittedName>
        <fullName evidence="2">2-hydroxymuconate semialdehyde hydrolase</fullName>
    </submittedName>
</protein>
<evidence type="ECO:0000313" key="2">
    <source>
        <dbReference type="EMBL" id="CEI82675.1"/>
    </source>
</evidence>
<dbReference type="Pfam" id="PF00561">
    <property type="entry name" value="Abhydrolase_1"/>
    <property type="match status" value="1"/>
</dbReference>
<dbReference type="InterPro" id="IPR000073">
    <property type="entry name" value="AB_hydrolase_1"/>
</dbReference>
<dbReference type="InterPro" id="IPR029058">
    <property type="entry name" value="AB_hydrolase_fold"/>
</dbReference>
<dbReference type="Gene3D" id="3.40.50.1820">
    <property type="entry name" value="alpha/beta hydrolase"/>
    <property type="match status" value="1"/>
</dbReference>
<dbReference type="RefSeq" id="WP_042532658.1">
    <property type="nucleotide sequence ID" value="NZ_CDGG01000001.1"/>
</dbReference>
<keyword evidence="2" id="KW-0378">Hydrolase</keyword>
<gene>
    <name evidence="2" type="primary">xylF</name>
    <name evidence="2" type="ORF">BN997_02560</name>
</gene>
<feature type="domain" description="AB hydrolase-1" evidence="1">
    <location>
        <begin position="29"/>
        <end position="272"/>
    </location>
</feature>
<dbReference type="GO" id="GO:0016787">
    <property type="term" value="F:hydrolase activity"/>
    <property type="evidence" value="ECO:0007669"/>
    <property type="project" value="UniProtKB-KW"/>
</dbReference>
<evidence type="ECO:0000313" key="3">
    <source>
        <dbReference type="Proteomes" id="UP000040453"/>
    </source>
</evidence>
<dbReference type="PRINTS" id="PR00111">
    <property type="entry name" value="ABHYDROLASE"/>
</dbReference>
<accession>A0A0A1MBE6</accession>